<evidence type="ECO:0000256" key="2">
    <source>
        <dbReference type="ARBA" id="ARBA00022676"/>
    </source>
</evidence>
<dbReference type="OrthoDB" id="407658at2759"/>
<dbReference type="GO" id="GO:0016757">
    <property type="term" value="F:glycosyltransferase activity"/>
    <property type="evidence" value="ECO:0007669"/>
    <property type="project" value="UniProtKB-KW"/>
</dbReference>
<keyword evidence="4" id="KW-0732">Signal</keyword>
<dbReference type="Proteomes" id="UP001061958">
    <property type="component" value="Unassembled WGS sequence"/>
</dbReference>
<dbReference type="GO" id="GO:0006487">
    <property type="term" value="P:protein N-linked glycosylation"/>
    <property type="evidence" value="ECO:0007669"/>
    <property type="project" value="TreeGrafter"/>
</dbReference>
<reference evidence="5" key="1">
    <citation type="journal article" date="2022" name="Proc. Natl. Acad. Sci. U.S.A.">
        <title>Life cycle and functional genomics of the unicellular red alga Galdieria for elucidating algal and plant evolution and industrial use.</title>
        <authorList>
            <person name="Hirooka S."/>
            <person name="Itabashi T."/>
            <person name="Ichinose T.M."/>
            <person name="Onuma R."/>
            <person name="Fujiwara T."/>
            <person name="Yamashita S."/>
            <person name="Jong L.W."/>
            <person name="Tomita R."/>
            <person name="Iwane A.H."/>
            <person name="Miyagishima S.Y."/>
        </authorList>
    </citation>
    <scope>NUCLEOTIDE SEQUENCE</scope>
    <source>
        <strain evidence="5">NBRC 102759</strain>
    </source>
</reference>
<evidence type="ECO:0000256" key="1">
    <source>
        <dbReference type="ARBA" id="ARBA00005664"/>
    </source>
</evidence>
<dbReference type="InterPro" id="IPR029044">
    <property type="entry name" value="Nucleotide-diphossugar_trans"/>
</dbReference>
<accession>A0A9C7UQ66</accession>
<gene>
    <name evidence="5" type="ORF">GpartN1_g3033.t1</name>
</gene>
<sequence>MGCGRTLDRMILLLSCVVVTLFIHRAQAEETQLAAKSSKEIGVLQMFDGIWFFQKIGNVTLRNKQRYASRHGYDMIIHSPYETTGLWEETSCKDKSSTEIIKRGNHCYKPKKSFNLDRRAATFGKIKLALAACEGRPNYWLLWSDADAMIINQSIPLEDIIDNDYDIILTEDWLMINAGVILLKCSPWNIKFLSKVYNDREFDKARALDQSALQTYIDSLGDEASQHVKYIAKHVMNVYLEEYRPGDFLLHMAGKLYEATPEGATAIAQQFDVLSQVQDVDDIDAFFRTHYVLNYGGLCDLPAEQGLMCPPEHQRRLPEPMNALTENDRYRHVIIRYPWMGSQWKDKWADRVPTKWSETEKLKENPADHDEL</sequence>
<evidence type="ECO:0000313" key="5">
    <source>
        <dbReference type="EMBL" id="GJQ11242.1"/>
    </source>
</evidence>
<evidence type="ECO:0000256" key="4">
    <source>
        <dbReference type="SAM" id="SignalP"/>
    </source>
</evidence>
<evidence type="ECO:0000313" key="6">
    <source>
        <dbReference type="Proteomes" id="UP001061958"/>
    </source>
</evidence>
<dbReference type="EMBL" id="BQMJ01000022">
    <property type="protein sequence ID" value="GJQ11242.1"/>
    <property type="molecule type" value="Genomic_DNA"/>
</dbReference>
<keyword evidence="2" id="KW-0328">Glycosyltransferase</keyword>
<keyword evidence="6" id="KW-1185">Reference proteome</keyword>
<proteinExistence type="inferred from homology"/>
<dbReference type="AlphaFoldDB" id="A0A9C7UQ66"/>
<name>A0A9C7UQ66_9RHOD</name>
<dbReference type="InterPro" id="IPR008630">
    <property type="entry name" value="Glyco_trans_34"/>
</dbReference>
<reference evidence="5" key="2">
    <citation type="submission" date="2022-01" db="EMBL/GenBank/DDBJ databases">
        <authorList>
            <person name="Hirooka S."/>
            <person name="Miyagishima S.Y."/>
        </authorList>
    </citation>
    <scope>NUCLEOTIDE SEQUENCE</scope>
    <source>
        <strain evidence="5">NBRC 102759</strain>
    </source>
</reference>
<dbReference type="PANTHER" id="PTHR31306:SF4">
    <property type="entry name" value="ALPHA-1,2-GALACTOSYLTRANSFERASE"/>
    <property type="match status" value="1"/>
</dbReference>
<dbReference type="Pfam" id="PF05637">
    <property type="entry name" value="Glyco_transf_34"/>
    <property type="match status" value="1"/>
</dbReference>
<dbReference type="Gene3D" id="3.90.550.10">
    <property type="entry name" value="Spore Coat Polysaccharide Biosynthesis Protein SpsA, Chain A"/>
    <property type="match status" value="1"/>
</dbReference>
<feature type="signal peptide" evidence="4">
    <location>
        <begin position="1"/>
        <end position="28"/>
    </location>
</feature>
<keyword evidence="3" id="KW-0808">Transferase</keyword>
<organism evidence="5 6">
    <name type="scientific">Galdieria partita</name>
    <dbReference type="NCBI Taxonomy" id="83374"/>
    <lineage>
        <taxon>Eukaryota</taxon>
        <taxon>Rhodophyta</taxon>
        <taxon>Bangiophyceae</taxon>
        <taxon>Galdieriales</taxon>
        <taxon>Galdieriaceae</taxon>
        <taxon>Galdieria</taxon>
    </lineage>
</organism>
<dbReference type="GO" id="GO:0000139">
    <property type="term" value="C:Golgi membrane"/>
    <property type="evidence" value="ECO:0007669"/>
    <property type="project" value="TreeGrafter"/>
</dbReference>
<comment type="caution">
    <text evidence="5">The sequence shown here is derived from an EMBL/GenBank/DDBJ whole genome shotgun (WGS) entry which is preliminary data.</text>
</comment>
<feature type="chain" id="PRO_5038845674" evidence="4">
    <location>
        <begin position="29"/>
        <end position="372"/>
    </location>
</feature>
<protein>
    <submittedName>
        <fullName evidence="5">Uncharacterized protein</fullName>
    </submittedName>
</protein>
<comment type="similarity">
    <text evidence="1">Belongs to the glycosyltransferase 34 family.</text>
</comment>
<evidence type="ECO:0000256" key="3">
    <source>
        <dbReference type="ARBA" id="ARBA00022679"/>
    </source>
</evidence>
<dbReference type="PANTHER" id="PTHR31306">
    <property type="entry name" value="ALPHA-1,6-MANNOSYLTRANSFERASE MNN11-RELATED"/>
    <property type="match status" value="1"/>
</dbReference>